<keyword evidence="2" id="KW-0963">Cytoplasm</keyword>
<accession>A0A2A7UUR9</accession>
<dbReference type="GO" id="GO:0005737">
    <property type="term" value="C:cytoplasm"/>
    <property type="evidence" value="ECO:0007669"/>
    <property type="project" value="UniProtKB-SubCell"/>
</dbReference>
<sequence>MYERILVATDGSPLSDKAVANALSLAKLCGASLVALKVVPRYPRSYLEGGVTVDNAEIKRIEAQWAEQAQAMLDKVKAEGKAVGVTVKTSIAKSDLVAEAIMSAATKQKADLIVMASHGRKGLKRLLLGSETQHVLTHSQIPVLVLR</sequence>
<dbReference type="CDD" id="cd00293">
    <property type="entry name" value="USP-like"/>
    <property type="match status" value="1"/>
</dbReference>
<name>A0A2A7UUR9_COMTR</name>
<comment type="similarity">
    <text evidence="1 2">Belongs to the universal stress protein A family.</text>
</comment>
<dbReference type="RefSeq" id="WP_066535476.1">
    <property type="nucleotide sequence ID" value="NZ_DALZQJ010000016.1"/>
</dbReference>
<proteinExistence type="inferred from homology"/>
<dbReference type="GeneID" id="80801002"/>
<comment type="caution">
    <text evidence="4">The sequence shown here is derived from an EMBL/GenBank/DDBJ whole genome shotgun (WGS) entry which is preliminary data.</text>
</comment>
<dbReference type="Pfam" id="PF00582">
    <property type="entry name" value="Usp"/>
    <property type="match status" value="1"/>
</dbReference>
<gene>
    <name evidence="4" type="ORF">CRM82_10325</name>
</gene>
<evidence type="ECO:0000256" key="2">
    <source>
        <dbReference type="PIRNR" id="PIRNR006276"/>
    </source>
</evidence>
<dbReference type="STRING" id="1219032.GCA_001515545_01639"/>
<dbReference type="InterPro" id="IPR014729">
    <property type="entry name" value="Rossmann-like_a/b/a_fold"/>
</dbReference>
<dbReference type="InterPro" id="IPR006015">
    <property type="entry name" value="Universal_stress_UspA"/>
</dbReference>
<dbReference type="PRINTS" id="PR01438">
    <property type="entry name" value="UNVRSLSTRESS"/>
</dbReference>
<evidence type="ECO:0000313" key="5">
    <source>
        <dbReference type="Proteomes" id="UP000220246"/>
    </source>
</evidence>
<dbReference type="PANTHER" id="PTHR46268">
    <property type="entry name" value="STRESS RESPONSE PROTEIN NHAX"/>
    <property type="match status" value="1"/>
</dbReference>
<dbReference type="PANTHER" id="PTHR46268:SF15">
    <property type="entry name" value="UNIVERSAL STRESS PROTEIN HP_0031"/>
    <property type="match status" value="1"/>
</dbReference>
<dbReference type="EMBL" id="PDEA01000001">
    <property type="protein sequence ID" value="PEH88931.1"/>
    <property type="molecule type" value="Genomic_DNA"/>
</dbReference>
<evidence type="ECO:0000256" key="1">
    <source>
        <dbReference type="ARBA" id="ARBA00008791"/>
    </source>
</evidence>
<dbReference type="SUPFAM" id="SSF52402">
    <property type="entry name" value="Adenine nucleotide alpha hydrolases-like"/>
    <property type="match status" value="1"/>
</dbReference>
<protein>
    <recommendedName>
        <fullName evidence="2">Universal stress protein</fullName>
    </recommendedName>
</protein>
<evidence type="ECO:0000259" key="3">
    <source>
        <dbReference type="Pfam" id="PF00582"/>
    </source>
</evidence>
<dbReference type="InterPro" id="IPR006016">
    <property type="entry name" value="UspA"/>
</dbReference>
<evidence type="ECO:0000313" key="4">
    <source>
        <dbReference type="EMBL" id="PEH88931.1"/>
    </source>
</evidence>
<dbReference type="Gene3D" id="3.40.50.620">
    <property type="entry name" value="HUPs"/>
    <property type="match status" value="1"/>
</dbReference>
<dbReference type="Proteomes" id="UP000220246">
    <property type="component" value="Unassembled WGS sequence"/>
</dbReference>
<reference evidence="5" key="1">
    <citation type="submission" date="2017-09" db="EMBL/GenBank/DDBJ databases">
        <title>FDA dAtabase for Regulatory Grade micrObial Sequences (FDA-ARGOS): Supporting development and validation of Infectious Disease Dx tests.</title>
        <authorList>
            <person name="Minogue T."/>
            <person name="Wolcott M."/>
            <person name="Wasieloski L."/>
            <person name="Aguilar W."/>
            <person name="Moore D."/>
            <person name="Tallon L."/>
            <person name="Sadzewicz L."/>
            <person name="Ott S."/>
            <person name="Zhao X."/>
            <person name="Nagaraj S."/>
            <person name="Vavikolanu K."/>
            <person name="Aluvathingal J."/>
            <person name="Nadendla S."/>
            <person name="Sichtig H."/>
        </authorList>
    </citation>
    <scope>NUCLEOTIDE SEQUENCE [LARGE SCALE GENOMIC DNA]</scope>
    <source>
        <strain evidence="5">FDAARGOS_394</strain>
    </source>
</reference>
<keyword evidence="5" id="KW-1185">Reference proteome</keyword>
<dbReference type="PIRSF" id="PIRSF006276">
    <property type="entry name" value="UspA"/>
    <property type="match status" value="1"/>
</dbReference>
<dbReference type="OrthoDB" id="5295044at2"/>
<organism evidence="4 5">
    <name type="scientific">Comamonas terrigena</name>
    <dbReference type="NCBI Taxonomy" id="32013"/>
    <lineage>
        <taxon>Bacteria</taxon>
        <taxon>Pseudomonadati</taxon>
        <taxon>Pseudomonadota</taxon>
        <taxon>Betaproteobacteria</taxon>
        <taxon>Burkholderiales</taxon>
        <taxon>Comamonadaceae</taxon>
        <taxon>Comamonas</taxon>
    </lineage>
</organism>
<feature type="domain" description="UspA" evidence="3">
    <location>
        <begin position="1"/>
        <end position="147"/>
    </location>
</feature>
<dbReference type="AlphaFoldDB" id="A0A2A7UUR9"/>
<comment type="subcellular location">
    <subcellularLocation>
        <location evidence="2">Cytoplasm</location>
    </subcellularLocation>
</comment>